<proteinExistence type="predicted"/>
<protein>
    <recommendedName>
        <fullName evidence="4">Secreted protein</fullName>
    </recommendedName>
</protein>
<dbReference type="AlphaFoldDB" id="A0A2T0PXA8"/>
<comment type="caution">
    <text evidence="2">The sequence shown here is derived from an EMBL/GenBank/DDBJ whole genome shotgun (WGS) entry which is preliminary data.</text>
</comment>
<organism evidence="2 3">
    <name type="scientific">Allonocardiopsis opalescens</name>
    <dbReference type="NCBI Taxonomy" id="1144618"/>
    <lineage>
        <taxon>Bacteria</taxon>
        <taxon>Bacillati</taxon>
        <taxon>Actinomycetota</taxon>
        <taxon>Actinomycetes</taxon>
        <taxon>Streptosporangiales</taxon>
        <taxon>Allonocardiopsis</taxon>
    </lineage>
</organism>
<accession>A0A2T0PXA8</accession>
<evidence type="ECO:0000313" key="2">
    <source>
        <dbReference type="EMBL" id="PRX96026.1"/>
    </source>
</evidence>
<gene>
    <name evidence="2" type="ORF">CLV72_10830</name>
</gene>
<feature type="compositionally biased region" description="Low complexity" evidence="1">
    <location>
        <begin position="71"/>
        <end position="86"/>
    </location>
</feature>
<feature type="region of interest" description="Disordered" evidence="1">
    <location>
        <begin position="71"/>
        <end position="104"/>
    </location>
</feature>
<evidence type="ECO:0008006" key="4">
    <source>
        <dbReference type="Google" id="ProtNLM"/>
    </source>
</evidence>
<keyword evidence="3" id="KW-1185">Reference proteome</keyword>
<reference evidence="2 3" key="1">
    <citation type="submission" date="2018-03" db="EMBL/GenBank/DDBJ databases">
        <title>Genomic Encyclopedia of Archaeal and Bacterial Type Strains, Phase II (KMG-II): from individual species to whole genera.</title>
        <authorList>
            <person name="Goeker M."/>
        </authorList>
    </citation>
    <scope>NUCLEOTIDE SEQUENCE [LARGE SCALE GENOMIC DNA]</scope>
    <source>
        <strain evidence="2 3">DSM 45601</strain>
    </source>
</reference>
<evidence type="ECO:0000313" key="3">
    <source>
        <dbReference type="Proteomes" id="UP000237846"/>
    </source>
</evidence>
<sequence length="104" mass="11359">MIRRLFWMLVGSALTLFALRKLSRASHAFTPEGIAERVEGRVSELEAGARAFAAEVRDASRGREAELRAAMAAAARPRRATGPVRASTDQGTNPTNRHDNKDGR</sequence>
<dbReference type="OrthoDB" id="3432001at2"/>
<evidence type="ECO:0000256" key="1">
    <source>
        <dbReference type="SAM" id="MobiDB-lite"/>
    </source>
</evidence>
<dbReference type="Pfam" id="PF19664">
    <property type="entry name" value="DUF6167"/>
    <property type="match status" value="1"/>
</dbReference>
<dbReference type="EMBL" id="PVZC01000008">
    <property type="protein sequence ID" value="PRX96026.1"/>
    <property type="molecule type" value="Genomic_DNA"/>
</dbReference>
<dbReference type="InterPro" id="IPR046165">
    <property type="entry name" value="DUF6167"/>
</dbReference>
<dbReference type="Proteomes" id="UP000237846">
    <property type="component" value="Unassembled WGS sequence"/>
</dbReference>
<name>A0A2T0PXA8_9ACTN</name>
<dbReference type="RefSeq" id="WP_106250582.1">
    <property type="nucleotide sequence ID" value="NZ_PVZC01000008.1"/>
</dbReference>